<evidence type="ECO:0000256" key="4">
    <source>
        <dbReference type="SAM" id="Coils"/>
    </source>
</evidence>
<dbReference type="PROSITE" id="PS00061">
    <property type="entry name" value="ADH_SHORT"/>
    <property type="match status" value="1"/>
</dbReference>
<dbReference type="PRINTS" id="PR00080">
    <property type="entry name" value="SDRFAMILY"/>
</dbReference>
<reference evidence="6 7" key="1">
    <citation type="journal article" date="2024" name="Nat. Commun.">
        <title>Phylogenomics reveals the evolutionary origins of lichenization in chlorophyte algae.</title>
        <authorList>
            <person name="Puginier C."/>
            <person name="Libourel C."/>
            <person name="Otte J."/>
            <person name="Skaloud P."/>
            <person name="Haon M."/>
            <person name="Grisel S."/>
            <person name="Petersen M."/>
            <person name="Berrin J.G."/>
            <person name="Delaux P.M."/>
            <person name="Dal Grande F."/>
            <person name="Keller J."/>
        </authorList>
    </citation>
    <scope>NUCLEOTIDE SEQUENCE [LARGE SCALE GENOMIC DNA]</scope>
    <source>
        <strain evidence="6 7">SAG 245.80</strain>
    </source>
</reference>
<proteinExistence type="inferred from homology"/>
<gene>
    <name evidence="6" type="ORF">WJX81_000553</name>
</gene>
<dbReference type="InterPro" id="IPR020904">
    <property type="entry name" value="Sc_DH/Rdtase_CS"/>
</dbReference>
<dbReference type="FunFam" id="3.40.50.720:FF:000047">
    <property type="entry name" value="NADP-dependent L-serine/L-allo-threonine dehydrogenase"/>
    <property type="match status" value="1"/>
</dbReference>
<dbReference type="InterPro" id="IPR036291">
    <property type="entry name" value="NAD(P)-bd_dom_sf"/>
</dbReference>
<dbReference type="PRINTS" id="PR00081">
    <property type="entry name" value="GDHRDH"/>
</dbReference>
<name>A0AAW1QWK9_9CHLO</name>
<dbReference type="EMBL" id="JALJOU010000069">
    <property type="protein sequence ID" value="KAK9825880.1"/>
    <property type="molecule type" value="Genomic_DNA"/>
</dbReference>
<feature type="domain" description="Ketoreductase" evidence="5">
    <location>
        <begin position="15"/>
        <end position="201"/>
    </location>
</feature>
<evidence type="ECO:0000256" key="3">
    <source>
        <dbReference type="RuleBase" id="RU000363"/>
    </source>
</evidence>
<organism evidence="6 7">
    <name type="scientific">Elliptochloris bilobata</name>
    <dbReference type="NCBI Taxonomy" id="381761"/>
    <lineage>
        <taxon>Eukaryota</taxon>
        <taxon>Viridiplantae</taxon>
        <taxon>Chlorophyta</taxon>
        <taxon>core chlorophytes</taxon>
        <taxon>Trebouxiophyceae</taxon>
        <taxon>Trebouxiophyceae incertae sedis</taxon>
        <taxon>Elliptochloris clade</taxon>
        <taxon>Elliptochloris</taxon>
    </lineage>
</organism>
<dbReference type="Gene3D" id="3.40.50.720">
    <property type="entry name" value="NAD(P)-binding Rossmann-like Domain"/>
    <property type="match status" value="1"/>
</dbReference>
<dbReference type="SUPFAM" id="SSF51735">
    <property type="entry name" value="NAD(P)-binding Rossmann-fold domains"/>
    <property type="match status" value="1"/>
</dbReference>
<protein>
    <recommendedName>
        <fullName evidence="5">Ketoreductase domain-containing protein</fullName>
    </recommendedName>
</protein>
<dbReference type="PANTHER" id="PTHR42901">
    <property type="entry name" value="ALCOHOL DEHYDROGENASE"/>
    <property type="match status" value="1"/>
</dbReference>
<dbReference type="Proteomes" id="UP001445335">
    <property type="component" value="Unassembled WGS sequence"/>
</dbReference>
<evidence type="ECO:0000259" key="5">
    <source>
        <dbReference type="SMART" id="SM00822"/>
    </source>
</evidence>
<evidence type="ECO:0000256" key="1">
    <source>
        <dbReference type="ARBA" id="ARBA00006484"/>
    </source>
</evidence>
<comment type="similarity">
    <text evidence="1 3">Belongs to the short-chain dehydrogenases/reductases (SDR) family.</text>
</comment>
<evidence type="ECO:0000313" key="7">
    <source>
        <dbReference type="Proteomes" id="UP001445335"/>
    </source>
</evidence>
<dbReference type="InterPro" id="IPR057326">
    <property type="entry name" value="KR_dom"/>
</dbReference>
<evidence type="ECO:0000256" key="2">
    <source>
        <dbReference type="ARBA" id="ARBA00023002"/>
    </source>
</evidence>
<accession>A0AAW1QWK9</accession>
<feature type="coiled-coil region" evidence="4">
    <location>
        <begin position="41"/>
        <end position="68"/>
    </location>
</feature>
<dbReference type="Pfam" id="PF00106">
    <property type="entry name" value="adh_short"/>
    <property type="match status" value="1"/>
</dbReference>
<comment type="caution">
    <text evidence="6">The sequence shown here is derived from an EMBL/GenBank/DDBJ whole genome shotgun (WGS) entry which is preliminary data.</text>
</comment>
<dbReference type="PANTHER" id="PTHR42901:SF1">
    <property type="entry name" value="ALCOHOL DEHYDROGENASE"/>
    <property type="match status" value="1"/>
</dbReference>
<keyword evidence="2" id="KW-0560">Oxidoreductase</keyword>
<keyword evidence="7" id="KW-1185">Reference proteome</keyword>
<sequence>MASSTLYPPLSIEGWTVLITGASAGIGLAAARRFAEAGSRLVLVARRAERLEQLKEELQAQYKVDVHNVVADLSVASQVERLAAELPPAFQEVDILLNNAGLALGTAPVQAMASSDAVGMISTNVTAVVILTRELSKGMVERNRGHIINVSSIAGHTAYPGGSVYCGTKHFVNGFTDCARHDLVGTAVRVSAISPGAVNTEFSTVRYKGDKSKADAVYAGIVPLNADDIADNILYAATRPLHVQVGDIVVFATNQSGPQSIARILLEKSKE</sequence>
<dbReference type="AlphaFoldDB" id="A0AAW1QWK9"/>
<dbReference type="GO" id="GO:0016616">
    <property type="term" value="F:oxidoreductase activity, acting on the CH-OH group of donors, NAD or NADP as acceptor"/>
    <property type="evidence" value="ECO:0007669"/>
    <property type="project" value="UniProtKB-ARBA"/>
</dbReference>
<evidence type="ECO:0000313" key="6">
    <source>
        <dbReference type="EMBL" id="KAK9825880.1"/>
    </source>
</evidence>
<keyword evidence="4" id="KW-0175">Coiled coil</keyword>
<dbReference type="InterPro" id="IPR002347">
    <property type="entry name" value="SDR_fam"/>
</dbReference>
<dbReference type="SMART" id="SM00822">
    <property type="entry name" value="PKS_KR"/>
    <property type="match status" value="1"/>
</dbReference>